<evidence type="ECO:0000313" key="4">
    <source>
        <dbReference type="Proteomes" id="UP000253570"/>
    </source>
</evidence>
<dbReference type="Proteomes" id="UP000253570">
    <property type="component" value="Unassembled WGS sequence"/>
</dbReference>
<sequence>MSLNTRKKQVKPKVTIDQKEATISTGKKFKGAFSGIFAFFTKKRLILLSLISIFTFGILKYYPDIKNLSTLSILDNSFIMDQEKKLLEIENKIVSNKEKLDLLEEKDDVLLNLQAKILELNTEIQEISEKNNLITQQNKELIDYIELIREKPKDLDVKIEEPKGIQKVQLDYEEKILFDQQQNKDSIYESNINTEAINEAPINKSIDDEKNNLAALIIDKIEENVRVKENFDDEVELLLTLDLDYENIDNLKNISNTPIPTPEEIISELDNYLKENINLYIGNNKLKSKFFDILSREVNVARVNYSDTSLIEELKSNIYNDDLTDAKIILSKLEFRDELIDISEKLELRTVYLNELNNLKLRFENN</sequence>
<reference evidence="3 4" key="1">
    <citation type="journal article" date="2018" name="Microbiome">
        <title>Fine metagenomic profile of the Mediterranean stratified and mixed water columns revealed by assembly and recruitment.</title>
        <authorList>
            <person name="Haro-Moreno J.M."/>
            <person name="Lopez-Perez M."/>
            <person name="De La Torre J.R."/>
            <person name="Picazo A."/>
            <person name="Camacho A."/>
            <person name="Rodriguez-Valera F."/>
        </authorList>
    </citation>
    <scope>NUCLEOTIDE SEQUENCE [LARGE SCALE GENOMIC DNA]</scope>
    <source>
        <strain evidence="3">MED-G57</strain>
    </source>
</reference>
<proteinExistence type="predicted"/>
<keyword evidence="2" id="KW-0812">Transmembrane</keyword>
<gene>
    <name evidence="3" type="ORF">DBW71_05245</name>
</gene>
<organism evidence="3 4">
    <name type="scientific">PS1 clade bacterium</name>
    <dbReference type="NCBI Taxonomy" id="2175152"/>
    <lineage>
        <taxon>Bacteria</taxon>
        <taxon>Pseudomonadati</taxon>
        <taxon>Pseudomonadota</taxon>
        <taxon>Alphaproteobacteria</taxon>
        <taxon>PS1 clade</taxon>
    </lineage>
</organism>
<keyword evidence="1" id="KW-0175">Coiled coil</keyword>
<feature type="transmembrane region" description="Helical" evidence="2">
    <location>
        <begin position="45"/>
        <end position="62"/>
    </location>
</feature>
<name>A0A368DMT7_9PROT</name>
<protein>
    <submittedName>
        <fullName evidence="3">Uncharacterized protein</fullName>
    </submittedName>
</protein>
<accession>A0A368DMT7</accession>
<keyword evidence="2" id="KW-0472">Membrane</keyword>
<feature type="coiled-coil region" evidence="1">
    <location>
        <begin position="79"/>
        <end position="137"/>
    </location>
</feature>
<comment type="caution">
    <text evidence="3">The sequence shown here is derived from an EMBL/GenBank/DDBJ whole genome shotgun (WGS) entry which is preliminary data.</text>
</comment>
<evidence type="ECO:0000313" key="3">
    <source>
        <dbReference type="EMBL" id="RCL72531.1"/>
    </source>
</evidence>
<evidence type="ECO:0000256" key="2">
    <source>
        <dbReference type="SAM" id="Phobius"/>
    </source>
</evidence>
<evidence type="ECO:0000256" key="1">
    <source>
        <dbReference type="SAM" id="Coils"/>
    </source>
</evidence>
<keyword evidence="2" id="KW-1133">Transmembrane helix</keyword>
<dbReference type="AlphaFoldDB" id="A0A368DMT7"/>
<dbReference type="EMBL" id="QOQD01000013">
    <property type="protein sequence ID" value="RCL72531.1"/>
    <property type="molecule type" value="Genomic_DNA"/>
</dbReference>